<evidence type="ECO:0000256" key="4">
    <source>
        <dbReference type="ARBA" id="ARBA00022989"/>
    </source>
</evidence>
<evidence type="ECO:0000313" key="7">
    <source>
        <dbReference type="EMBL" id="SDF85241.1"/>
    </source>
</evidence>
<evidence type="ECO:0000256" key="5">
    <source>
        <dbReference type="ARBA" id="ARBA00023136"/>
    </source>
</evidence>
<reference evidence="7 8" key="1">
    <citation type="submission" date="2016-10" db="EMBL/GenBank/DDBJ databases">
        <authorList>
            <person name="Varghese N."/>
            <person name="Submissions S."/>
        </authorList>
    </citation>
    <scope>NUCLEOTIDE SEQUENCE [LARGE SCALE GENOMIC DNA]</scope>
    <source>
        <strain evidence="7 8">DSM 26672</strain>
    </source>
</reference>
<evidence type="ECO:0000256" key="2">
    <source>
        <dbReference type="ARBA" id="ARBA00022475"/>
    </source>
</evidence>
<feature type="transmembrane region" description="Helical" evidence="6">
    <location>
        <begin position="150"/>
        <end position="177"/>
    </location>
</feature>
<keyword evidence="3 6" id="KW-0812">Transmembrane</keyword>
<gene>
    <name evidence="7" type="ORF">SAMN05421844_102171</name>
</gene>
<keyword evidence="2" id="KW-1003">Cell membrane</keyword>
<feature type="transmembrane region" description="Helical" evidence="6">
    <location>
        <begin position="77"/>
        <end position="94"/>
    </location>
</feature>
<feature type="transmembrane region" description="Helical" evidence="6">
    <location>
        <begin position="189"/>
        <end position="207"/>
    </location>
</feature>
<keyword evidence="8" id="KW-1185">Reference proteome</keyword>
<dbReference type="InterPro" id="IPR001123">
    <property type="entry name" value="LeuE-type"/>
</dbReference>
<keyword evidence="4 6" id="KW-1133">Transmembrane helix</keyword>
<dbReference type="EMBL" id="FNBZ01000002">
    <property type="protein sequence ID" value="SDF85241.1"/>
    <property type="molecule type" value="Genomic_DNA"/>
</dbReference>
<comment type="subcellular location">
    <subcellularLocation>
        <location evidence="1">Cell membrane</location>
        <topology evidence="1">Multi-pass membrane protein</topology>
    </subcellularLocation>
</comment>
<dbReference type="Pfam" id="PF01810">
    <property type="entry name" value="LysE"/>
    <property type="match status" value="1"/>
</dbReference>
<evidence type="ECO:0000256" key="3">
    <source>
        <dbReference type="ARBA" id="ARBA00022692"/>
    </source>
</evidence>
<feature type="transmembrane region" description="Helical" evidence="6">
    <location>
        <begin position="122"/>
        <end position="144"/>
    </location>
</feature>
<evidence type="ECO:0000256" key="1">
    <source>
        <dbReference type="ARBA" id="ARBA00004651"/>
    </source>
</evidence>
<dbReference type="PANTHER" id="PTHR30086:SF20">
    <property type="entry name" value="ARGININE EXPORTER PROTEIN ARGO-RELATED"/>
    <property type="match status" value="1"/>
</dbReference>
<keyword evidence="5 6" id="KW-0472">Membrane</keyword>
<evidence type="ECO:0000256" key="6">
    <source>
        <dbReference type="SAM" id="Phobius"/>
    </source>
</evidence>
<feature type="transmembrane region" description="Helical" evidence="6">
    <location>
        <begin position="48"/>
        <end position="71"/>
    </location>
</feature>
<name>A0ABY0NNM2_9HYPH</name>
<organism evidence="7 8">
    <name type="scientific">Bosea robiniae</name>
    <dbReference type="NCBI Taxonomy" id="1036780"/>
    <lineage>
        <taxon>Bacteria</taxon>
        <taxon>Pseudomonadati</taxon>
        <taxon>Pseudomonadota</taxon>
        <taxon>Alphaproteobacteria</taxon>
        <taxon>Hyphomicrobiales</taxon>
        <taxon>Boseaceae</taxon>
        <taxon>Bosea</taxon>
    </lineage>
</organism>
<evidence type="ECO:0000313" key="8">
    <source>
        <dbReference type="Proteomes" id="UP000199468"/>
    </source>
</evidence>
<dbReference type="PANTHER" id="PTHR30086">
    <property type="entry name" value="ARGININE EXPORTER PROTEIN ARGO"/>
    <property type="match status" value="1"/>
</dbReference>
<proteinExistence type="predicted"/>
<dbReference type="Proteomes" id="UP000199468">
    <property type="component" value="Unassembled WGS sequence"/>
</dbReference>
<protein>
    <submittedName>
        <fullName evidence="7">Threonine/homoserine/homoserine lactone efflux protein</fullName>
    </submittedName>
</protein>
<dbReference type="RefSeq" id="WP_091856313.1">
    <property type="nucleotide sequence ID" value="NZ_FNBZ01000002.1"/>
</dbReference>
<accession>A0ABY0NNM2</accession>
<feature type="transmembrane region" description="Helical" evidence="6">
    <location>
        <begin position="6"/>
        <end position="27"/>
    </location>
</feature>
<comment type="caution">
    <text evidence="7">The sequence shown here is derived from an EMBL/GenBank/DDBJ whole genome shotgun (WGS) entry which is preliminary data.</text>
</comment>
<sequence>MLDELIRNLPGLMLVYSAFILAVASPGPSNLQVMATSMERGRAAGSTLALGVTAGSLTWGILAAVGVTGIVVAHPGALYAIKIVGGLYLLFLAWRSARSAMRAEMPPVKAAASGRRTFLRGYLMHITNPKAILSWTAIIALALRPDTPPVVLYAIIGGCMLISLAINQFYAVLFSTASMIAGYRRIRRRAEACLAAFFTFASFKLLTTQL</sequence>